<evidence type="ECO:0000256" key="1">
    <source>
        <dbReference type="SAM" id="MobiDB-lite"/>
    </source>
</evidence>
<feature type="region of interest" description="Disordered" evidence="1">
    <location>
        <begin position="15"/>
        <end position="47"/>
    </location>
</feature>
<dbReference type="GeneID" id="54548007"/>
<dbReference type="OrthoDB" id="3642826at2759"/>
<feature type="non-terminal residue" evidence="2">
    <location>
        <position position="1"/>
    </location>
</feature>
<gene>
    <name evidence="2" type="ORF">EI97DRAFT_350256</name>
</gene>
<sequence length="726" mass="74278">SITVVDLTTPLSTSTRIETPPYPLSGTGASLHHPLPTGSLGTGNHSGPPCTVNVPQATIGWWYAATYQWPVADLMGVSGVFNDSQRHYTTMPQQATFNVTSVLTEYAYTTTEDFDSEWNMTFTYLLDYTVKPTAAVTSVITRTAYAPLPSGQIIAENDLGLYQTEPGALPAASFTVALANRTVPVATSATPVAYFSAYEVESAVAFTAGDGAVAVSTVTRTFALSTPYACSFWMKGIESTKSASGTVPLEFIQQIPQATCSPGTLSGSVTVLVVVDLIYRQIIHVDPFDLRIEESVLGWDDPGPETDIRAHVQTKGGPEDPFNSGRIEVPADGFLSGGTPSINAGVLQTDSPSPANQGQASPAGAVNVPLPTPTTVGSIGTVPVVIGPSSVVVVGSETLKPGSQITVGGNPVSLEPAGSNIVVGTKTSALPVVPVGPAPNNPPPPIITIRRSTLTPNAATQFSLAPGQILTPGGRATLDGTVVSLGPSASFVVIGGSTRMLPPPIPAATPPPTIVLGQSTFTQLPGSSFIIGSQTLSVGHRGAFVIDGQTLAIGGHPVTVSGTTLSLAASNVLVVNGMTSTLDVIPAEITPPPLTIGDTVLTALPGDGTTYELGTLRLTPGGVITSGTLTISLAPGATALIINGVTTTLVPGNQIPITNPPLLTIGSETFTANSGTTFTIHGQILTPGGVIIFDGTTVSLSPLATEMIVESAGTRETTTLFPATTT</sequence>
<dbReference type="EMBL" id="ML986503">
    <property type="protein sequence ID" value="KAF2274417.1"/>
    <property type="molecule type" value="Genomic_DNA"/>
</dbReference>
<dbReference type="Proteomes" id="UP000800097">
    <property type="component" value="Unassembled WGS sequence"/>
</dbReference>
<reference evidence="2" key="1">
    <citation type="journal article" date="2020" name="Stud. Mycol.">
        <title>101 Dothideomycetes genomes: a test case for predicting lifestyles and emergence of pathogens.</title>
        <authorList>
            <person name="Haridas S."/>
            <person name="Albert R."/>
            <person name="Binder M."/>
            <person name="Bloem J."/>
            <person name="Labutti K."/>
            <person name="Salamov A."/>
            <person name="Andreopoulos B."/>
            <person name="Baker S."/>
            <person name="Barry K."/>
            <person name="Bills G."/>
            <person name="Bluhm B."/>
            <person name="Cannon C."/>
            <person name="Castanera R."/>
            <person name="Culley D."/>
            <person name="Daum C."/>
            <person name="Ezra D."/>
            <person name="Gonzalez J."/>
            <person name="Henrissat B."/>
            <person name="Kuo A."/>
            <person name="Liang C."/>
            <person name="Lipzen A."/>
            <person name="Lutzoni F."/>
            <person name="Magnuson J."/>
            <person name="Mondo S."/>
            <person name="Nolan M."/>
            <person name="Ohm R."/>
            <person name="Pangilinan J."/>
            <person name="Park H.-J."/>
            <person name="Ramirez L."/>
            <person name="Alfaro M."/>
            <person name="Sun H."/>
            <person name="Tritt A."/>
            <person name="Yoshinaga Y."/>
            <person name="Zwiers L.-H."/>
            <person name="Turgeon B."/>
            <person name="Goodwin S."/>
            <person name="Spatafora J."/>
            <person name="Crous P."/>
            <person name="Grigoriev I."/>
        </authorList>
    </citation>
    <scope>NUCLEOTIDE SEQUENCE</scope>
    <source>
        <strain evidence="2">CBS 379.55</strain>
    </source>
</reference>
<dbReference type="RefSeq" id="XP_033651956.1">
    <property type="nucleotide sequence ID" value="XM_033794832.1"/>
</dbReference>
<feature type="non-terminal residue" evidence="2">
    <location>
        <position position="726"/>
    </location>
</feature>
<protein>
    <submittedName>
        <fullName evidence="2">Uncharacterized protein</fullName>
    </submittedName>
</protein>
<evidence type="ECO:0000313" key="2">
    <source>
        <dbReference type="EMBL" id="KAF2274417.1"/>
    </source>
</evidence>
<evidence type="ECO:0000313" key="3">
    <source>
        <dbReference type="Proteomes" id="UP000800097"/>
    </source>
</evidence>
<dbReference type="AlphaFoldDB" id="A0A6A6JDR0"/>
<organism evidence="2 3">
    <name type="scientific">Westerdykella ornata</name>
    <dbReference type="NCBI Taxonomy" id="318751"/>
    <lineage>
        <taxon>Eukaryota</taxon>
        <taxon>Fungi</taxon>
        <taxon>Dikarya</taxon>
        <taxon>Ascomycota</taxon>
        <taxon>Pezizomycotina</taxon>
        <taxon>Dothideomycetes</taxon>
        <taxon>Pleosporomycetidae</taxon>
        <taxon>Pleosporales</taxon>
        <taxon>Sporormiaceae</taxon>
        <taxon>Westerdykella</taxon>
    </lineage>
</organism>
<keyword evidence="3" id="KW-1185">Reference proteome</keyword>
<name>A0A6A6JDR0_WESOR</name>
<accession>A0A6A6JDR0</accession>
<proteinExistence type="predicted"/>